<keyword evidence="7" id="KW-1185">Reference proteome</keyword>
<protein>
    <recommendedName>
        <fullName evidence="5">Glucose-methanol-choline oxidoreductase N-terminal domain-containing protein</fullName>
    </recommendedName>
</protein>
<feature type="active site" description="Proton donor" evidence="2">
    <location>
        <position position="551"/>
    </location>
</feature>
<name>A0A9P0FIK9_BRAAE</name>
<sequence>MFKLAVALIVLLVFEQVISETTEEKISDFENKINEAIKHADEYILDTDAYKYKPNSDDVEYFGCFDFIIIGGGTTGCVLANRLSEMEDSTVLLLEAGKISEEVVTKVPQLHSQAALSEYNWGFYTTPQEHACQGFKNKACPYPRGRGAGGSSLISSLVYSRASYFDFARLDNQTGTKWLGKVLKYYKKSENFSKSHKKGTVFHKLHGHHGEWSVENVQIETSISKAFVKANLELNYNITDCNSINQTGVSLLQLNTKNGERHDTASAFLLPIINRDNLNVSLESFVMKIEIDADTKVANSVLFSKHGKLYRANAQKDIILSAGSIGSPHILQLSGVGRESELKKHGIAVIKDLPVGGNLRDHMALAVTLKHNTSLPDVTLRSAIQKYLNNEAGMLSFAGQDWVGFYDWLGSDYPNQELMMLPDFEVIKDTDDKLKRYTEESLRDKRDSLPDKMFQILAINLYCESVGSVTLKSDSPFDYPLININSFSNDIDADHLYGIILKIKHLTTTTAFRQINAKVAPPKLRACSGYEYDSKDHWYCIIKHFAYAAYHPIGTCALKSVVDNDLNVHGIDRLRVVDASVFPFPLRAHSAASCVLLGEISSDLIKNDYYYVDYD</sequence>
<dbReference type="InterPro" id="IPR012132">
    <property type="entry name" value="GMC_OxRdtase"/>
</dbReference>
<evidence type="ECO:0000313" key="7">
    <source>
        <dbReference type="Proteomes" id="UP001154078"/>
    </source>
</evidence>
<dbReference type="SUPFAM" id="SSF54373">
    <property type="entry name" value="FAD-linked reductases, C-terminal domain"/>
    <property type="match status" value="1"/>
</dbReference>
<dbReference type="PANTHER" id="PTHR11552:SF158">
    <property type="entry name" value="GH23626P-RELATED"/>
    <property type="match status" value="1"/>
</dbReference>
<comment type="cofactor">
    <cofactor evidence="3">
        <name>FAD</name>
        <dbReference type="ChEBI" id="CHEBI:57692"/>
    </cofactor>
</comment>
<dbReference type="Pfam" id="PF00732">
    <property type="entry name" value="GMC_oxred_N"/>
    <property type="match status" value="1"/>
</dbReference>
<dbReference type="PROSITE" id="PS00624">
    <property type="entry name" value="GMC_OXRED_2"/>
    <property type="match status" value="1"/>
</dbReference>
<dbReference type="Gene3D" id="3.50.50.60">
    <property type="entry name" value="FAD/NAD(P)-binding domain"/>
    <property type="match status" value="1"/>
</dbReference>
<dbReference type="SUPFAM" id="SSF51905">
    <property type="entry name" value="FAD/NAD(P)-binding domain"/>
    <property type="match status" value="1"/>
</dbReference>
<dbReference type="Pfam" id="PF05199">
    <property type="entry name" value="GMC_oxred_C"/>
    <property type="match status" value="1"/>
</dbReference>
<keyword evidence="3" id="KW-0285">Flavoprotein</keyword>
<keyword evidence="3" id="KW-0274">FAD</keyword>
<dbReference type="PANTHER" id="PTHR11552">
    <property type="entry name" value="GLUCOSE-METHANOL-CHOLINE GMC OXIDOREDUCTASE"/>
    <property type="match status" value="1"/>
</dbReference>
<dbReference type="AlphaFoldDB" id="A0A9P0FIK9"/>
<feature type="chain" id="PRO_5040140414" description="Glucose-methanol-choline oxidoreductase N-terminal domain-containing protein" evidence="4">
    <location>
        <begin position="20"/>
        <end position="615"/>
    </location>
</feature>
<reference evidence="6" key="1">
    <citation type="submission" date="2021-12" db="EMBL/GenBank/DDBJ databases">
        <authorList>
            <person name="King R."/>
        </authorList>
    </citation>
    <scope>NUCLEOTIDE SEQUENCE</scope>
</reference>
<dbReference type="OrthoDB" id="269227at2759"/>
<gene>
    <name evidence="6" type="ORF">MELIAE_LOCUS8551</name>
</gene>
<evidence type="ECO:0000259" key="5">
    <source>
        <dbReference type="PROSITE" id="PS00624"/>
    </source>
</evidence>
<dbReference type="Proteomes" id="UP001154078">
    <property type="component" value="Chromosome 5"/>
</dbReference>
<evidence type="ECO:0000256" key="3">
    <source>
        <dbReference type="PIRSR" id="PIRSR000137-2"/>
    </source>
</evidence>
<accession>A0A9P0FIK9</accession>
<evidence type="ECO:0000256" key="4">
    <source>
        <dbReference type="SAM" id="SignalP"/>
    </source>
</evidence>
<dbReference type="InterPro" id="IPR000172">
    <property type="entry name" value="GMC_OxRdtase_N"/>
</dbReference>
<dbReference type="InterPro" id="IPR036188">
    <property type="entry name" value="FAD/NAD-bd_sf"/>
</dbReference>
<feature type="binding site" evidence="3">
    <location>
        <begin position="74"/>
        <end position="75"/>
    </location>
    <ligand>
        <name>FAD</name>
        <dbReference type="ChEBI" id="CHEBI:57692"/>
    </ligand>
</feature>
<dbReference type="GO" id="GO:0016614">
    <property type="term" value="F:oxidoreductase activity, acting on CH-OH group of donors"/>
    <property type="evidence" value="ECO:0007669"/>
    <property type="project" value="InterPro"/>
</dbReference>
<feature type="domain" description="Glucose-methanol-choline oxidoreductase N-terminal" evidence="5">
    <location>
        <begin position="323"/>
        <end position="337"/>
    </location>
</feature>
<feature type="active site" description="Proton acceptor" evidence="2">
    <location>
        <position position="589"/>
    </location>
</feature>
<dbReference type="Gene3D" id="3.30.560.10">
    <property type="entry name" value="Glucose Oxidase, domain 3"/>
    <property type="match status" value="1"/>
</dbReference>
<evidence type="ECO:0000313" key="6">
    <source>
        <dbReference type="EMBL" id="CAH0557966.1"/>
    </source>
</evidence>
<organism evidence="6 7">
    <name type="scientific">Brassicogethes aeneus</name>
    <name type="common">Rape pollen beetle</name>
    <name type="synonym">Meligethes aeneus</name>
    <dbReference type="NCBI Taxonomy" id="1431903"/>
    <lineage>
        <taxon>Eukaryota</taxon>
        <taxon>Metazoa</taxon>
        <taxon>Ecdysozoa</taxon>
        <taxon>Arthropoda</taxon>
        <taxon>Hexapoda</taxon>
        <taxon>Insecta</taxon>
        <taxon>Pterygota</taxon>
        <taxon>Neoptera</taxon>
        <taxon>Endopterygota</taxon>
        <taxon>Coleoptera</taxon>
        <taxon>Polyphaga</taxon>
        <taxon>Cucujiformia</taxon>
        <taxon>Nitidulidae</taxon>
        <taxon>Meligethinae</taxon>
        <taxon>Brassicogethes</taxon>
    </lineage>
</organism>
<feature type="binding site" evidence="3">
    <location>
        <position position="286"/>
    </location>
    <ligand>
        <name>FAD</name>
        <dbReference type="ChEBI" id="CHEBI:57692"/>
    </ligand>
</feature>
<proteinExistence type="inferred from homology"/>
<dbReference type="EMBL" id="OV121136">
    <property type="protein sequence ID" value="CAH0557966.1"/>
    <property type="molecule type" value="Genomic_DNA"/>
</dbReference>
<feature type="signal peptide" evidence="4">
    <location>
        <begin position="1"/>
        <end position="19"/>
    </location>
</feature>
<dbReference type="GO" id="GO:0050660">
    <property type="term" value="F:flavin adenine dinucleotide binding"/>
    <property type="evidence" value="ECO:0007669"/>
    <property type="project" value="InterPro"/>
</dbReference>
<keyword evidence="4" id="KW-0732">Signal</keyword>
<dbReference type="InterPro" id="IPR007867">
    <property type="entry name" value="GMC_OxRtase_C"/>
</dbReference>
<dbReference type="PIRSF" id="PIRSF000137">
    <property type="entry name" value="Alcohol_oxidase"/>
    <property type="match status" value="1"/>
</dbReference>
<evidence type="ECO:0000256" key="1">
    <source>
        <dbReference type="ARBA" id="ARBA00010790"/>
    </source>
</evidence>
<comment type="similarity">
    <text evidence="1">Belongs to the GMC oxidoreductase family.</text>
</comment>
<evidence type="ECO:0000256" key="2">
    <source>
        <dbReference type="PIRSR" id="PIRSR000137-1"/>
    </source>
</evidence>